<evidence type="ECO:0000256" key="6">
    <source>
        <dbReference type="ARBA" id="ARBA00022792"/>
    </source>
</evidence>
<dbReference type="Proteomes" id="UP001150569">
    <property type="component" value="Unassembled WGS sequence"/>
</dbReference>
<evidence type="ECO:0000256" key="8">
    <source>
        <dbReference type="ARBA" id="ARBA00022989"/>
    </source>
</evidence>
<dbReference type="PANTHER" id="PTHR12980">
    <property type="entry name" value="UBIQUINOL-CYTOCHROME C REDUCTASE COMPLEX, SUBUNIT X"/>
    <property type="match status" value="1"/>
</dbReference>
<comment type="caution">
    <text evidence="13">The sequence shown here is derived from an EMBL/GenBank/DDBJ whole genome shotgun (WGS) entry which is preliminary data.</text>
</comment>
<evidence type="ECO:0000256" key="7">
    <source>
        <dbReference type="ARBA" id="ARBA00022982"/>
    </source>
</evidence>
<keyword evidence="3 12" id="KW-0813">Transport</keyword>
<proteinExistence type="inferred from homology"/>
<keyword evidence="7 12" id="KW-0249">Electron transport</keyword>
<evidence type="ECO:0000256" key="3">
    <source>
        <dbReference type="ARBA" id="ARBA00022448"/>
    </source>
</evidence>
<sequence>MSGAASLNRTIYNTFFKRNSVFVGTILVSAYAFQLSFDGIVNRWYANRNKGKSFEEVIGRFQQ</sequence>
<evidence type="ECO:0000256" key="2">
    <source>
        <dbReference type="ARBA" id="ARBA00007856"/>
    </source>
</evidence>
<dbReference type="OrthoDB" id="44067at2759"/>
<keyword evidence="6 12" id="KW-0999">Mitochondrion inner membrane</keyword>
<keyword evidence="14" id="KW-1185">Reference proteome</keyword>
<evidence type="ECO:0000313" key="13">
    <source>
        <dbReference type="EMBL" id="KAJ1923551.1"/>
    </source>
</evidence>
<keyword evidence="8 12" id="KW-1133">Transmembrane helix</keyword>
<dbReference type="EMBL" id="JANBPT010000326">
    <property type="protein sequence ID" value="KAJ1923551.1"/>
    <property type="molecule type" value="Genomic_DNA"/>
</dbReference>
<evidence type="ECO:0000256" key="1">
    <source>
        <dbReference type="ARBA" id="ARBA00004434"/>
    </source>
</evidence>
<evidence type="ECO:0000256" key="5">
    <source>
        <dbReference type="ARBA" id="ARBA00022692"/>
    </source>
</evidence>
<accession>A0A9W8DYJ3</accession>
<evidence type="ECO:0000313" key="14">
    <source>
        <dbReference type="Proteomes" id="UP001150569"/>
    </source>
</evidence>
<dbReference type="InterPro" id="IPR036656">
    <property type="entry name" value="QCR9_sf"/>
</dbReference>
<dbReference type="GO" id="GO:0006122">
    <property type="term" value="P:mitochondrial electron transport, ubiquinol to cytochrome c"/>
    <property type="evidence" value="ECO:0007669"/>
    <property type="project" value="UniProtKB-UniRule"/>
</dbReference>
<evidence type="ECO:0000256" key="10">
    <source>
        <dbReference type="ARBA" id="ARBA00023136"/>
    </source>
</evidence>
<dbReference type="GO" id="GO:0045275">
    <property type="term" value="C:respiratory chain complex III"/>
    <property type="evidence" value="ECO:0007669"/>
    <property type="project" value="UniProtKB-UniRule"/>
</dbReference>
<gene>
    <name evidence="13" type="primary">QCR9_1</name>
    <name evidence="13" type="ORF">IWQ60_005805</name>
</gene>
<dbReference type="GO" id="GO:0005743">
    <property type="term" value="C:mitochondrial inner membrane"/>
    <property type="evidence" value="ECO:0007669"/>
    <property type="project" value="UniProtKB-SubCell"/>
</dbReference>
<dbReference type="Pfam" id="PF05365">
    <property type="entry name" value="UCR_UQCRX_QCR9"/>
    <property type="match status" value="1"/>
</dbReference>
<organism evidence="13 14">
    <name type="scientific">Tieghemiomyces parasiticus</name>
    <dbReference type="NCBI Taxonomy" id="78921"/>
    <lineage>
        <taxon>Eukaryota</taxon>
        <taxon>Fungi</taxon>
        <taxon>Fungi incertae sedis</taxon>
        <taxon>Zoopagomycota</taxon>
        <taxon>Kickxellomycotina</taxon>
        <taxon>Dimargaritomycetes</taxon>
        <taxon>Dimargaritales</taxon>
        <taxon>Dimargaritaceae</taxon>
        <taxon>Tieghemiomyces</taxon>
    </lineage>
</organism>
<comment type="subcellular location">
    <subcellularLocation>
        <location evidence="1 12">Mitochondrion inner membrane</location>
        <topology evidence="1 12">Single-pass membrane protein</topology>
    </subcellularLocation>
</comment>
<dbReference type="PANTHER" id="PTHR12980:SF0">
    <property type="entry name" value="CYTOCHROME B-C1 COMPLEX SUBUNIT 9"/>
    <property type="match status" value="1"/>
</dbReference>
<dbReference type="InterPro" id="IPR008027">
    <property type="entry name" value="QCR9"/>
</dbReference>
<keyword evidence="9 12" id="KW-0496">Mitochondrion</keyword>
<comment type="similarity">
    <text evidence="2 12">Belongs to the UQCR10/QCR9 family.</text>
</comment>
<evidence type="ECO:0000256" key="11">
    <source>
        <dbReference type="ARBA" id="ARBA00044247"/>
    </source>
</evidence>
<dbReference type="Gene3D" id="1.20.5.260">
    <property type="entry name" value="Cytochrome b-c1 complex subunit 9"/>
    <property type="match status" value="1"/>
</dbReference>
<evidence type="ECO:0000256" key="9">
    <source>
        <dbReference type="ARBA" id="ARBA00023128"/>
    </source>
</evidence>
<dbReference type="SUPFAM" id="SSF81514">
    <property type="entry name" value="Subunit X (non-heme 7 kDa protein) of cytochrome bc1 complex (Ubiquinol-cytochrome c reductase)"/>
    <property type="match status" value="1"/>
</dbReference>
<dbReference type="AlphaFoldDB" id="A0A9W8DYJ3"/>
<comment type="subunit">
    <text evidence="12">Component of the ubiquinol-cytochrome c oxidoreductase (cytochrome b-c1 complex, complex III, CIII), a multisubunit enzyme composed of 3 respiratory subunits cytochrome b, cytochrome c1 and Rieske protein, 2 core protein subunits, and additional low-molecular weight protein subunits.</text>
</comment>
<protein>
    <recommendedName>
        <fullName evidence="11 12">Complex III subunit 9</fullName>
    </recommendedName>
</protein>
<evidence type="ECO:0000256" key="4">
    <source>
        <dbReference type="ARBA" id="ARBA00022660"/>
    </source>
</evidence>
<evidence type="ECO:0000256" key="12">
    <source>
        <dbReference type="RuleBase" id="RU368056"/>
    </source>
</evidence>
<keyword evidence="10 12" id="KW-0472">Membrane</keyword>
<keyword evidence="5 12" id="KW-0812">Transmembrane</keyword>
<dbReference type="FunFam" id="1.20.5.260:FF:000001">
    <property type="entry name" value="Cytochrome b-c1 complex subunit 9"/>
    <property type="match status" value="1"/>
</dbReference>
<feature type="transmembrane region" description="Helical" evidence="12">
    <location>
        <begin position="20"/>
        <end position="41"/>
    </location>
</feature>
<comment type="function">
    <text evidence="12">Component of the ubiquinol-cytochrome c oxidoreductase, a multisubunit transmembrane complex that is part of the mitochondrial electron transport chain which drives oxidative phosphorylation. The complex plays an important role in the uptake of multiple carbon sources present in different host niches.</text>
</comment>
<name>A0A9W8DYJ3_9FUNG</name>
<keyword evidence="4 12" id="KW-0679">Respiratory chain</keyword>
<reference evidence="13" key="1">
    <citation type="submission" date="2022-07" db="EMBL/GenBank/DDBJ databases">
        <title>Phylogenomic reconstructions and comparative analyses of Kickxellomycotina fungi.</title>
        <authorList>
            <person name="Reynolds N.K."/>
            <person name="Stajich J.E."/>
            <person name="Barry K."/>
            <person name="Grigoriev I.V."/>
            <person name="Crous P."/>
            <person name="Smith M.E."/>
        </authorList>
    </citation>
    <scope>NUCLEOTIDE SEQUENCE</scope>
    <source>
        <strain evidence="13">RSA 861</strain>
    </source>
</reference>